<reference evidence="2" key="1">
    <citation type="journal article" date="2014" name="Proc. Natl. Acad. Sci. U.S.A.">
        <title>Extensive sampling of basidiomycete genomes demonstrates inadequacy of the white-rot/brown-rot paradigm for wood decay fungi.</title>
        <authorList>
            <person name="Riley R."/>
            <person name="Salamov A.A."/>
            <person name="Brown D.W."/>
            <person name="Nagy L.G."/>
            <person name="Floudas D."/>
            <person name="Held B.W."/>
            <person name="Levasseur A."/>
            <person name="Lombard V."/>
            <person name="Morin E."/>
            <person name="Otillar R."/>
            <person name="Lindquist E.A."/>
            <person name="Sun H."/>
            <person name="LaButti K.M."/>
            <person name="Schmutz J."/>
            <person name="Jabbour D."/>
            <person name="Luo H."/>
            <person name="Baker S.E."/>
            <person name="Pisabarro A.G."/>
            <person name="Walton J.D."/>
            <person name="Blanchette R.A."/>
            <person name="Henrissat B."/>
            <person name="Martin F."/>
            <person name="Cullen D."/>
            <person name="Hibbett D.S."/>
            <person name="Grigoriev I.V."/>
        </authorList>
    </citation>
    <scope>NUCLEOTIDE SEQUENCE [LARGE SCALE GENOMIC DNA]</scope>
    <source>
        <strain evidence="2">MUCL 33604</strain>
    </source>
</reference>
<dbReference type="OrthoDB" id="2973273at2759"/>
<sequence length="137" mass="14848">MTTEPVRASKIDQVGYQKQMTTEATLYRDGTLVANVFTDCDNNWHGLRGRVLIVALDRAGAAVGVSEVMRCTTRGGIMDIFTPSSGRETFTQKFPDDVAARVVSLDIYQAHDDDLGAVRSRVMGLARDVAAVAAIVL</sequence>
<organism evidence="1 2">
    <name type="scientific">Jaapia argillacea MUCL 33604</name>
    <dbReference type="NCBI Taxonomy" id="933084"/>
    <lineage>
        <taxon>Eukaryota</taxon>
        <taxon>Fungi</taxon>
        <taxon>Dikarya</taxon>
        <taxon>Basidiomycota</taxon>
        <taxon>Agaricomycotina</taxon>
        <taxon>Agaricomycetes</taxon>
        <taxon>Agaricomycetidae</taxon>
        <taxon>Jaapiales</taxon>
        <taxon>Jaapiaceae</taxon>
        <taxon>Jaapia</taxon>
    </lineage>
</organism>
<protein>
    <submittedName>
        <fullName evidence="1">Uncharacterized protein</fullName>
    </submittedName>
</protein>
<accession>A0A067PRA5</accession>
<dbReference type="InParanoid" id="A0A067PRA5"/>
<keyword evidence="2" id="KW-1185">Reference proteome</keyword>
<evidence type="ECO:0000313" key="2">
    <source>
        <dbReference type="Proteomes" id="UP000027265"/>
    </source>
</evidence>
<gene>
    <name evidence="1" type="ORF">JAAARDRAFT_35937</name>
</gene>
<dbReference type="HOGENOM" id="CLU_1865398_0_0_1"/>
<proteinExistence type="predicted"/>
<dbReference type="EMBL" id="KL197720">
    <property type="protein sequence ID" value="KDQ57299.1"/>
    <property type="molecule type" value="Genomic_DNA"/>
</dbReference>
<dbReference type="Proteomes" id="UP000027265">
    <property type="component" value="Unassembled WGS sequence"/>
</dbReference>
<evidence type="ECO:0000313" key="1">
    <source>
        <dbReference type="EMBL" id="KDQ57299.1"/>
    </source>
</evidence>
<name>A0A067PRA5_9AGAM</name>
<dbReference type="AlphaFoldDB" id="A0A067PRA5"/>